<dbReference type="InterPro" id="IPR000620">
    <property type="entry name" value="EamA_dom"/>
</dbReference>
<feature type="transmembrane region" description="Helical" evidence="5">
    <location>
        <begin position="20"/>
        <end position="36"/>
    </location>
</feature>
<dbReference type="EMBL" id="JAODAN010000011">
    <property type="protein sequence ID" value="KAK1921108.1"/>
    <property type="molecule type" value="Genomic_DNA"/>
</dbReference>
<dbReference type="GO" id="GO:0016020">
    <property type="term" value="C:membrane"/>
    <property type="evidence" value="ECO:0007669"/>
    <property type="project" value="UniProtKB-SubCell"/>
</dbReference>
<dbReference type="PANTHER" id="PTHR22911:SF6">
    <property type="entry name" value="SOLUTE CARRIER FAMILY 35 MEMBER G1"/>
    <property type="match status" value="1"/>
</dbReference>
<feature type="transmembrane region" description="Helical" evidence="5">
    <location>
        <begin position="85"/>
        <end position="102"/>
    </location>
</feature>
<evidence type="ECO:0000313" key="7">
    <source>
        <dbReference type="EMBL" id="KAK1921108.1"/>
    </source>
</evidence>
<dbReference type="InterPro" id="IPR037185">
    <property type="entry name" value="EmrE-like"/>
</dbReference>
<dbReference type="AlphaFoldDB" id="A0AAD9CVF1"/>
<dbReference type="SUPFAM" id="SSF103481">
    <property type="entry name" value="Multidrug resistance efflux transporter EmrE"/>
    <property type="match status" value="1"/>
</dbReference>
<dbReference type="Proteomes" id="UP001182556">
    <property type="component" value="Unassembled WGS sequence"/>
</dbReference>
<dbReference type="Pfam" id="PF00892">
    <property type="entry name" value="EamA"/>
    <property type="match status" value="1"/>
</dbReference>
<keyword evidence="8" id="KW-1185">Reference proteome</keyword>
<feature type="transmembrane region" description="Helical" evidence="5">
    <location>
        <begin position="138"/>
        <end position="160"/>
    </location>
</feature>
<protein>
    <recommendedName>
        <fullName evidence="6">EamA domain-containing protein</fullName>
    </recommendedName>
</protein>
<evidence type="ECO:0000256" key="4">
    <source>
        <dbReference type="ARBA" id="ARBA00023136"/>
    </source>
</evidence>
<reference evidence="7" key="1">
    <citation type="submission" date="2023-02" db="EMBL/GenBank/DDBJ databases">
        <title>Identification and recombinant expression of a fungal hydrolase from Papiliotrema laurentii that hydrolyzes apple cutin and clears colloidal polyester polyurethane.</title>
        <authorList>
            <consortium name="DOE Joint Genome Institute"/>
            <person name="Roman V.A."/>
            <person name="Bojanowski C."/>
            <person name="Crable B.R."/>
            <person name="Wagner D.N."/>
            <person name="Hung C.S."/>
            <person name="Nadeau L.J."/>
            <person name="Schratz L."/>
            <person name="Haridas S."/>
            <person name="Pangilinan J."/>
            <person name="Lipzen A."/>
            <person name="Na H."/>
            <person name="Yan M."/>
            <person name="Ng V."/>
            <person name="Grigoriev I.V."/>
            <person name="Spatafora J.W."/>
            <person name="Barlow D."/>
            <person name="Biffinger J."/>
            <person name="Kelley-Loughnane N."/>
            <person name="Varaljay V.A."/>
            <person name="Crookes-Goodson W.J."/>
        </authorList>
    </citation>
    <scope>NUCLEOTIDE SEQUENCE</scope>
    <source>
        <strain evidence="7">5307AH</strain>
    </source>
</reference>
<proteinExistence type="predicted"/>
<comment type="caution">
    <text evidence="7">The sequence shown here is derived from an EMBL/GenBank/DDBJ whole genome shotgun (WGS) entry which is preliminary data.</text>
</comment>
<evidence type="ECO:0000256" key="5">
    <source>
        <dbReference type="SAM" id="Phobius"/>
    </source>
</evidence>
<evidence type="ECO:0000256" key="3">
    <source>
        <dbReference type="ARBA" id="ARBA00022989"/>
    </source>
</evidence>
<evidence type="ECO:0000259" key="6">
    <source>
        <dbReference type="Pfam" id="PF00892"/>
    </source>
</evidence>
<evidence type="ECO:0000256" key="2">
    <source>
        <dbReference type="ARBA" id="ARBA00022692"/>
    </source>
</evidence>
<gene>
    <name evidence="7" type="ORF">DB88DRAFT_475017</name>
</gene>
<keyword evidence="4 5" id="KW-0472">Membrane</keyword>
<feature type="transmembrane region" description="Helical" evidence="5">
    <location>
        <begin position="172"/>
        <end position="189"/>
    </location>
</feature>
<evidence type="ECO:0000313" key="8">
    <source>
        <dbReference type="Proteomes" id="UP001182556"/>
    </source>
</evidence>
<feature type="transmembrane region" description="Helical" evidence="5">
    <location>
        <begin position="43"/>
        <end position="65"/>
    </location>
</feature>
<accession>A0AAD9CVF1</accession>
<keyword evidence="3 5" id="KW-1133">Transmembrane helix</keyword>
<evidence type="ECO:0000256" key="1">
    <source>
        <dbReference type="ARBA" id="ARBA00004141"/>
    </source>
</evidence>
<dbReference type="PANTHER" id="PTHR22911">
    <property type="entry name" value="ACYL-MALONYL CONDENSING ENZYME-RELATED"/>
    <property type="match status" value="1"/>
</dbReference>
<sequence>MSGGALSHSGWQRAFMNSPYAFLPFALTADFCFILNDGTAQRLLALGLPVAQCAFMRFILTAVVLGAYLCYTDPSALKVYRTQNHILWLRGILNAIGLVTFWKSLDYITLSKGITLYNLRPFPTGFICWWVLNEAFTIRRFIACIFSLAAVVIVVQPDFVFHQHASTSPHRTLGLVLIFISVTLASGDSKPCDSRKRRYAEPSVLLLRKLGDRATTHILFVYCLSGLVVTPMRVSTASPHAED</sequence>
<comment type="subcellular location">
    <subcellularLocation>
        <location evidence="1">Membrane</location>
        <topology evidence="1">Multi-pass membrane protein</topology>
    </subcellularLocation>
</comment>
<feature type="domain" description="EamA" evidence="6">
    <location>
        <begin position="27"/>
        <end position="155"/>
    </location>
</feature>
<keyword evidence="2 5" id="KW-0812">Transmembrane</keyword>
<organism evidence="7 8">
    <name type="scientific">Papiliotrema laurentii</name>
    <name type="common">Cryptococcus laurentii</name>
    <dbReference type="NCBI Taxonomy" id="5418"/>
    <lineage>
        <taxon>Eukaryota</taxon>
        <taxon>Fungi</taxon>
        <taxon>Dikarya</taxon>
        <taxon>Basidiomycota</taxon>
        <taxon>Agaricomycotina</taxon>
        <taxon>Tremellomycetes</taxon>
        <taxon>Tremellales</taxon>
        <taxon>Rhynchogastremaceae</taxon>
        <taxon>Papiliotrema</taxon>
    </lineage>
</organism>
<name>A0AAD9CVF1_PAPLA</name>